<dbReference type="EMBL" id="LAVV01005486">
    <property type="protein sequence ID" value="KNZ60840.1"/>
    <property type="molecule type" value="Genomic_DNA"/>
</dbReference>
<dbReference type="OrthoDB" id="1695362at2759"/>
<dbReference type="VEuPathDB" id="FungiDB:VP01_1493g4"/>
<name>A0A0L6VL68_9BASI</name>
<proteinExistence type="predicted"/>
<evidence type="ECO:0000313" key="1">
    <source>
        <dbReference type="EMBL" id="KNZ60840.1"/>
    </source>
</evidence>
<protein>
    <submittedName>
        <fullName evidence="1">Uncharacterized protein</fullName>
    </submittedName>
</protein>
<organism evidence="1 2">
    <name type="scientific">Puccinia sorghi</name>
    <dbReference type="NCBI Taxonomy" id="27349"/>
    <lineage>
        <taxon>Eukaryota</taxon>
        <taxon>Fungi</taxon>
        <taxon>Dikarya</taxon>
        <taxon>Basidiomycota</taxon>
        <taxon>Pucciniomycotina</taxon>
        <taxon>Pucciniomycetes</taxon>
        <taxon>Pucciniales</taxon>
        <taxon>Pucciniaceae</taxon>
        <taxon>Puccinia</taxon>
    </lineage>
</organism>
<dbReference type="AlphaFoldDB" id="A0A0L6VL68"/>
<sequence>MSDSPNLRSSARSAGFNVSLIIIQPLQSITPDGFNYRTLLIQRNPTQRSFSAAHVFPGMNHIEATSNLMITSSSHRSTVQLLKTHLAHLPTFKPHLRSVRFGKHSKKLVFSLGFRRVYTLQARFWRISGRNLKNEPLNSTASLSTFKLMFPRPRKPRTKCSHLMGYPIMQIS</sequence>
<evidence type="ECO:0000313" key="2">
    <source>
        <dbReference type="Proteomes" id="UP000037035"/>
    </source>
</evidence>
<keyword evidence="2" id="KW-1185">Reference proteome</keyword>
<accession>A0A0L6VL68</accession>
<dbReference type="STRING" id="27349.A0A0L6VL68"/>
<dbReference type="Proteomes" id="UP000037035">
    <property type="component" value="Unassembled WGS sequence"/>
</dbReference>
<gene>
    <name evidence="1" type="ORF">VP01_1493g4</name>
</gene>
<reference evidence="1 2" key="1">
    <citation type="submission" date="2015-08" db="EMBL/GenBank/DDBJ databases">
        <title>Next Generation Sequencing and Analysis of the Genome of Puccinia sorghi L Schw, the Causal Agent of Maize Common Rust.</title>
        <authorList>
            <person name="Rochi L."/>
            <person name="Burguener G."/>
            <person name="Darino M."/>
            <person name="Turjanski A."/>
            <person name="Kreff E."/>
            <person name="Dieguez M.J."/>
            <person name="Sacco F."/>
        </authorList>
    </citation>
    <scope>NUCLEOTIDE SEQUENCE [LARGE SCALE GENOMIC DNA]</scope>
    <source>
        <strain evidence="1 2">RO10H11247</strain>
    </source>
</reference>
<comment type="caution">
    <text evidence="1">The sequence shown here is derived from an EMBL/GenBank/DDBJ whole genome shotgun (WGS) entry which is preliminary data.</text>
</comment>